<proteinExistence type="inferred from homology"/>
<dbReference type="InterPro" id="IPR017472">
    <property type="entry name" value="Undecaprenyl-P_galact_Ptfrase"/>
</dbReference>
<evidence type="ECO:0000256" key="1">
    <source>
        <dbReference type="ARBA" id="ARBA00004141"/>
    </source>
</evidence>
<feature type="transmembrane region" description="Helical" evidence="9">
    <location>
        <begin position="286"/>
        <end position="310"/>
    </location>
</feature>
<dbReference type="NCBIfam" id="TIGR03022">
    <property type="entry name" value="WbaP_sugtrans"/>
    <property type="match status" value="1"/>
</dbReference>
<dbReference type="AlphaFoldDB" id="A0A519BKH2"/>
<dbReference type="Pfam" id="PF02397">
    <property type="entry name" value="Bac_transf"/>
    <property type="match status" value="1"/>
</dbReference>
<dbReference type="NCBIfam" id="TIGR03025">
    <property type="entry name" value="EPS_sugtrans"/>
    <property type="match status" value="1"/>
</dbReference>
<dbReference type="GO" id="GO:0016780">
    <property type="term" value="F:phosphotransferase activity, for other substituted phosphate groups"/>
    <property type="evidence" value="ECO:0007669"/>
    <property type="project" value="TreeGrafter"/>
</dbReference>
<dbReference type="InterPro" id="IPR036291">
    <property type="entry name" value="NAD(P)-bd_dom_sf"/>
</dbReference>
<dbReference type="PANTHER" id="PTHR30576">
    <property type="entry name" value="COLANIC BIOSYNTHESIS UDP-GLUCOSE LIPID CARRIER TRANSFERASE"/>
    <property type="match status" value="1"/>
</dbReference>
<comment type="subcellular location">
    <subcellularLocation>
        <location evidence="2">Cell membrane</location>
    </subcellularLocation>
    <subcellularLocation>
        <location evidence="1">Membrane</location>
        <topology evidence="1">Multi-pass membrane protein</topology>
    </subcellularLocation>
</comment>
<accession>A0A519BKH2</accession>
<feature type="transmembrane region" description="Helical" evidence="9">
    <location>
        <begin position="113"/>
        <end position="133"/>
    </location>
</feature>
<feature type="domain" description="Bacterial sugar transferase" evidence="10">
    <location>
        <begin position="284"/>
        <end position="476"/>
    </location>
</feature>
<dbReference type="SUPFAM" id="SSF51735">
    <property type="entry name" value="NAD(P)-binding Rossmann-fold domains"/>
    <property type="match status" value="1"/>
</dbReference>
<gene>
    <name evidence="11" type="primary">wbaP</name>
    <name evidence="11" type="ORF">EVG15_09530</name>
</gene>
<dbReference type="EMBL" id="SGBB01000023">
    <property type="protein sequence ID" value="RZD17765.1"/>
    <property type="molecule type" value="Genomic_DNA"/>
</dbReference>
<evidence type="ECO:0000313" key="12">
    <source>
        <dbReference type="Proteomes" id="UP000319296"/>
    </source>
</evidence>
<name>A0A519BKH2_9DELT</name>
<keyword evidence="6 9" id="KW-0812">Transmembrane</keyword>
<reference evidence="11 12" key="1">
    <citation type="journal article" date="2019" name="ISME J.">
        <title>Insights into ecological role of a new deltaproteobacterial order Candidatus Acidulodesulfobacterales by metagenomics and metatranscriptomics.</title>
        <authorList>
            <person name="Tan S."/>
            <person name="Liu J."/>
            <person name="Fang Y."/>
            <person name="Hedlund B.P."/>
            <person name="Lian Z.H."/>
            <person name="Huang L.Y."/>
            <person name="Li J.T."/>
            <person name="Huang L.N."/>
            <person name="Li W.J."/>
            <person name="Jiang H.C."/>
            <person name="Dong H.L."/>
            <person name="Shu W.S."/>
        </authorList>
    </citation>
    <scope>NUCLEOTIDE SEQUENCE [LARGE SCALE GENOMIC DNA]</scope>
    <source>
        <strain evidence="11">AP1</strain>
    </source>
</reference>
<keyword evidence="7 9" id="KW-1133">Transmembrane helix</keyword>
<comment type="similarity">
    <text evidence="3">Belongs to the bacterial sugar transferase family.</text>
</comment>
<protein>
    <submittedName>
        <fullName evidence="11">Undecaprenyl-phosphate galactose phosphotransferase WbaP</fullName>
    </submittedName>
</protein>
<evidence type="ECO:0000256" key="7">
    <source>
        <dbReference type="ARBA" id="ARBA00022989"/>
    </source>
</evidence>
<evidence type="ECO:0000256" key="4">
    <source>
        <dbReference type="ARBA" id="ARBA00022475"/>
    </source>
</evidence>
<evidence type="ECO:0000256" key="2">
    <source>
        <dbReference type="ARBA" id="ARBA00004236"/>
    </source>
</evidence>
<dbReference type="Pfam" id="PF13727">
    <property type="entry name" value="CoA_binding_3"/>
    <property type="match status" value="1"/>
</dbReference>
<evidence type="ECO:0000256" key="6">
    <source>
        <dbReference type="ARBA" id="ARBA00022692"/>
    </source>
</evidence>
<evidence type="ECO:0000256" key="9">
    <source>
        <dbReference type="SAM" id="Phobius"/>
    </source>
</evidence>
<dbReference type="Gene3D" id="3.40.50.720">
    <property type="entry name" value="NAD(P)-binding Rossmann-like Domain"/>
    <property type="match status" value="1"/>
</dbReference>
<dbReference type="InterPro" id="IPR017475">
    <property type="entry name" value="EPS_sugar_tfrase"/>
</dbReference>
<evidence type="ECO:0000256" key="3">
    <source>
        <dbReference type="ARBA" id="ARBA00006464"/>
    </source>
</evidence>
<keyword evidence="8 9" id="KW-0472">Membrane</keyword>
<dbReference type="GO" id="GO:0000271">
    <property type="term" value="P:polysaccharide biosynthetic process"/>
    <property type="evidence" value="ECO:0007669"/>
    <property type="project" value="InterPro"/>
</dbReference>
<feature type="transmembrane region" description="Helical" evidence="9">
    <location>
        <begin position="86"/>
        <end position="107"/>
    </location>
</feature>
<keyword evidence="5 11" id="KW-0808">Transferase</keyword>
<evidence type="ECO:0000259" key="10">
    <source>
        <dbReference type="Pfam" id="PF02397"/>
    </source>
</evidence>
<dbReference type="GO" id="GO:0005886">
    <property type="term" value="C:plasma membrane"/>
    <property type="evidence" value="ECO:0007669"/>
    <property type="project" value="UniProtKB-SubCell"/>
</dbReference>
<dbReference type="PANTHER" id="PTHR30576:SF4">
    <property type="entry name" value="UNDECAPRENYL-PHOSPHATE GALACTOSE PHOSPHOTRANSFERASE"/>
    <property type="match status" value="1"/>
</dbReference>
<dbReference type="Proteomes" id="UP000319296">
    <property type="component" value="Unassembled WGS sequence"/>
</dbReference>
<sequence>MVKYKNTFLILSLILTDLLVFFASFTAAIYIRILISFVYPRLPQFNPHIGMLVDKVWWMPFILIFFINYEGLYVRRLPYWEEAKELIKAIILFGILSYAIVSIAKLSDSVSRLVVGMTALFLFFAIPFIRLWAKRFLYKLGLWKENTIIIGTGEIAVIAAEGLGKEDYLGYNVIGFLDDDIEKASKEISIGCRKYKIFGSVKYLKKFIGTMHISTVIIAQPSFSKEKLAEFVATIQKNAKNIIIIPDLRGMPLFNSEMNYLIANHLIFLNTKNNLKFSFNIFIKRVFDIIVSILLFPLILLAIIIIGILIKIDSKGPVFYSHKRIGKNGKIIGVYKFRSMYKDADDRLKEILKYDENARKEWGTYFKLKNDPRITKVGNFLRKTSLDELPQIFNVFKGDMSLVGPRPVLKKEIDEYYRENSQYYLMVKPGITGLWQVSGRNDTSYDFRVKLDTWYVVNWSLWLDIIILFKTFKAVIRKEGSY</sequence>
<dbReference type="InterPro" id="IPR003362">
    <property type="entry name" value="Bact_transf"/>
</dbReference>
<comment type="caution">
    <text evidence="11">The sequence shown here is derived from an EMBL/GenBank/DDBJ whole genome shotgun (WGS) entry which is preliminary data.</text>
</comment>
<evidence type="ECO:0000256" key="5">
    <source>
        <dbReference type="ARBA" id="ARBA00022679"/>
    </source>
</evidence>
<feature type="transmembrane region" description="Helical" evidence="9">
    <location>
        <begin position="7"/>
        <end position="35"/>
    </location>
</feature>
<organism evidence="11 12">
    <name type="scientific">Candidatus Acididesulfobacter diazotrophicus</name>
    <dbReference type="NCBI Taxonomy" id="2597226"/>
    <lineage>
        <taxon>Bacteria</taxon>
        <taxon>Deltaproteobacteria</taxon>
        <taxon>Candidatus Acidulodesulfobacterales</taxon>
        <taxon>Candidatus Acididesulfobacter</taxon>
    </lineage>
</organism>
<evidence type="ECO:0000256" key="8">
    <source>
        <dbReference type="ARBA" id="ARBA00023136"/>
    </source>
</evidence>
<evidence type="ECO:0000313" key="11">
    <source>
        <dbReference type="EMBL" id="RZD17765.1"/>
    </source>
</evidence>
<keyword evidence="4" id="KW-1003">Cell membrane</keyword>
<feature type="transmembrane region" description="Helical" evidence="9">
    <location>
        <begin position="55"/>
        <end position="74"/>
    </location>
</feature>